<dbReference type="InterPro" id="IPR041171">
    <property type="entry name" value="SDR_Ig"/>
</dbReference>
<feature type="compositionally biased region" description="Low complexity" evidence="7">
    <location>
        <begin position="537"/>
        <end position="590"/>
    </location>
</feature>
<accession>A0ABX1L7Y8</accession>
<dbReference type="RefSeq" id="WP_168849726.1">
    <property type="nucleotide sequence ID" value="NZ_JAAVSD010000018.1"/>
</dbReference>
<sequence>MWKKFWLLGFSLLIGILVLVGGSQLKASAADLTGDVTGSVTTPSTIMEDGVTDPIPNDSELLSSQGYVLTYNWGIRDQQAVKSGDTVTVQLPATASYDNFLTSPIDVELSGSDKSVGTMSLNPKNDKQMIITFNDNLVNTNTGRKGVINIHVHGTKADSSGTCGGSNSTLISKNGWPMKYNLDANNNPEYIIWQIVVDPDNKNLGDVTLTDQIGPHMTFYNNPDDSTDPLNLTAKENDVNRAFTLNANGSTVTINLKNVTRKIDIIYNTRIDPQYFNDYKWGNFSNQVSLNSTSGGGDSTSTPGTADGIPGSGSVVKNYSWGASAVINGWYLGSFELTKTALGDSTRYLSGAIYDLQRQAVDGSWKNYQTGLVTDAKGVLRDPSLETGTYRLIETAAPDGYLMNNKGTTAGTAVTPTEFTVSDTDGTTVHMLKQSDSPNGATLIKKNPTGSFVKGATYRLVRGTADTPDDTSVVKRGLVTNAQGQVTVSQLSPGTYYFEETDSPSGYQKNTEPVRVTIKNTDTTIQTVSQVDVPLKDSGSSSNNSGGTNPSTSSDNGSNGTSDSSDSDSTQTGSTPTTAPKNNSNSTSSTKAKHTIVAAVGSNSSSSTAGRNGDSTAKTADNGSAGPAKRQTSGNHYLPRTSGQRSLLALLIGVLILGFSVAGWRWHQIHTTH</sequence>
<evidence type="ECO:0000256" key="8">
    <source>
        <dbReference type="SAM" id="Phobius"/>
    </source>
</evidence>
<comment type="caution">
    <text evidence="11">The sequence shown here is derived from an EMBL/GenBank/DDBJ whole genome shotgun (WGS) entry which is preliminary data.</text>
</comment>
<dbReference type="PANTHER" id="PTHR36108:SF13">
    <property type="entry name" value="COLOSSIN-B-RELATED"/>
    <property type="match status" value="1"/>
</dbReference>
<dbReference type="PANTHER" id="PTHR36108">
    <property type="entry name" value="COLOSSIN-B-RELATED"/>
    <property type="match status" value="1"/>
</dbReference>
<keyword evidence="8" id="KW-0472">Membrane</keyword>
<feature type="transmembrane region" description="Helical" evidence="8">
    <location>
        <begin position="647"/>
        <end position="666"/>
    </location>
</feature>
<keyword evidence="4" id="KW-0964">Secreted</keyword>
<comment type="subcellular location">
    <subcellularLocation>
        <location evidence="1">Secreted</location>
        <location evidence="1">Cell wall</location>
        <topology evidence="1">Peptidoglycan-anchor</topology>
    </subcellularLocation>
</comment>
<evidence type="ECO:0000256" key="7">
    <source>
        <dbReference type="SAM" id="MobiDB-lite"/>
    </source>
</evidence>
<comment type="similarity">
    <text evidence="2">Belongs to the serine-aspartate repeat-containing protein (SDr) family.</text>
</comment>
<evidence type="ECO:0000256" key="6">
    <source>
        <dbReference type="ARBA" id="ARBA00023088"/>
    </source>
</evidence>
<feature type="region of interest" description="Disordered" evidence="7">
    <location>
        <begin position="525"/>
        <end position="638"/>
    </location>
</feature>
<keyword evidence="8" id="KW-0812">Transmembrane</keyword>
<protein>
    <recommendedName>
        <fullName evidence="13">Cell surface protein</fullName>
    </recommendedName>
</protein>
<gene>
    <name evidence="11" type="ORF">HEQ44_07320</name>
</gene>
<keyword evidence="5" id="KW-0732">Signal</keyword>
<dbReference type="EMBL" id="JAAVSD010000018">
    <property type="protein sequence ID" value="NLR29992.1"/>
    <property type="molecule type" value="Genomic_DNA"/>
</dbReference>
<evidence type="ECO:0000256" key="1">
    <source>
        <dbReference type="ARBA" id="ARBA00004168"/>
    </source>
</evidence>
<feature type="compositionally biased region" description="Polar residues" evidence="7">
    <location>
        <begin position="601"/>
        <end position="622"/>
    </location>
</feature>
<evidence type="ECO:0000313" key="11">
    <source>
        <dbReference type="EMBL" id="NLR29992.1"/>
    </source>
</evidence>
<dbReference type="InterPro" id="IPR041033">
    <property type="entry name" value="SpaA_PFL_dom_1"/>
</dbReference>
<evidence type="ECO:0000313" key="12">
    <source>
        <dbReference type="Proteomes" id="UP000707477"/>
    </source>
</evidence>
<evidence type="ECO:0008006" key="13">
    <source>
        <dbReference type="Google" id="ProtNLM"/>
    </source>
</evidence>
<evidence type="ECO:0000256" key="5">
    <source>
        <dbReference type="ARBA" id="ARBA00022729"/>
    </source>
</evidence>
<evidence type="ECO:0000256" key="4">
    <source>
        <dbReference type="ARBA" id="ARBA00022525"/>
    </source>
</evidence>
<dbReference type="Pfam" id="PF17961">
    <property type="entry name" value="Big_8"/>
    <property type="match status" value="1"/>
</dbReference>
<reference evidence="11 12" key="1">
    <citation type="submission" date="2020-03" db="EMBL/GenBank/DDBJ databases">
        <authorList>
            <person name="Zhang Z."/>
            <person name="Guo Z."/>
            <person name="Hou Q."/>
            <person name="Shen X."/>
        </authorList>
    </citation>
    <scope>NUCLEOTIDE SEQUENCE [LARGE SCALE GENOMIC DNA]</scope>
    <source>
        <strain evidence="11 12">HBUAS51329</strain>
    </source>
</reference>
<evidence type="ECO:0000259" key="10">
    <source>
        <dbReference type="Pfam" id="PF17961"/>
    </source>
</evidence>
<organism evidence="11 12">
    <name type="scientific">Levilactobacillus tujiorum</name>
    <dbReference type="NCBI Taxonomy" id="2912243"/>
    <lineage>
        <taxon>Bacteria</taxon>
        <taxon>Bacillati</taxon>
        <taxon>Bacillota</taxon>
        <taxon>Bacilli</taxon>
        <taxon>Lactobacillales</taxon>
        <taxon>Lactobacillaceae</taxon>
        <taxon>Levilactobacillus</taxon>
    </lineage>
</organism>
<dbReference type="Pfam" id="PF17802">
    <property type="entry name" value="SpaA"/>
    <property type="match status" value="2"/>
</dbReference>
<name>A0ABX1L7Y8_9LACO</name>
<dbReference type="SUPFAM" id="SSF49478">
    <property type="entry name" value="Cna protein B-type domain"/>
    <property type="match status" value="1"/>
</dbReference>
<dbReference type="Gene3D" id="2.60.40.1280">
    <property type="match status" value="1"/>
</dbReference>
<keyword evidence="12" id="KW-1185">Reference proteome</keyword>
<feature type="domain" description="SpaA-like prealbumin fold" evidence="9">
    <location>
        <begin position="333"/>
        <end position="406"/>
    </location>
</feature>
<keyword evidence="8" id="KW-1133">Transmembrane helix</keyword>
<keyword evidence="3" id="KW-0134">Cell wall</keyword>
<evidence type="ECO:0000259" key="9">
    <source>
        <dbReference type="Pfam" id="PF17802"/>
    </source>
</evidence>
<dbReference type="SUPFAM" id="SSF49401">
    <property type="entry name" value="Bacterial adhesins"/>
    <property type="match status" value="2"/>
</dbReference>
<evidence type="ECO:0000256" key="2">
    <source>
        <dbReference type="ARBA" id="ARBA00007257"/>
    </source>
</evidence>
<feature type="domain" description="SDR-like Ig" evidence="10">
    <location>
        <begin position="65"/>
        <end position="152"/>
    </location>
</feature>
<dbReference type="InterPro" id="IPR013783">
    <property type="entry name" value="Ig-like_fold"/>
</dbReference>
<keyword evidence="6" id="KW-0572">Peptidoglycan-anchor</keyword>
<evidence type="ECO:0000256" key="3">
    <source>
        <dbReference type="ARBA" id="ARBA00022512"/>
    </source>
</evidence>
<dbReference type="InterPro" id="IPR008966">
    <property type="entry name" value="Adhesion_dom_sf"/>
</dbReference>
<feature type="domain" description="SpaA-like prealbumin fold" evidence="9">
    <location>
        <begin position="442"/>
        <end position="526"/>
    </location>
</feature>
<dbReference type="Proteomes" id="UP000707477">
    <property type="component" value="Unassembled WGS sequence"/>
</dbReference>
<proteinExistence type="inferred from homology"/>
<dbReference type="Gene3D" id="2.60.40.10">
    <property type="entry name" value="Immunoglobulins"/>
    <property type="match status" value="2"/>
</dbReference>
<dbReference type="InterPro" id="IPR011252">
    <property type="entry name" value="Fibrogen-bd_dom1"/>
</dbReference>